<organism evidence="3 4">
    <name type="scientific">Jimgerdemannia flammicorona</name>
    <dbReference type="NCBI Taxonomy" id="994334"/>
    <lineage>
        <taxon>Eukaryota</taxon>
        <taxon>Fungi</taxon>
        <taxon>Fungi incertae sedis</taxon>
        <taxon>Mucoromycota</taxon>
        <taxon>Mucoromycotina</taxon>
        <taxon>Endogonomycetes</taxon>
        <taxon>Endogonales</taxon>
        <taxon>Endogonaceae</taxon>
        <taxon>Jimgerdemannia</taxon>
    </lineage>
</organism>
<evidence type="ECO:0000313" key="4">
    <source>
        <dbReference type="Proteomes" id="UP000274822"/>
    </source>
</evidence>
<gene>
    <name evidence="3" type="ORF">BC938DRAFT_482177</name>
</gene>
<evidence type="ECO:0000256" key="2">
    <source>
        <dbReference type="SAM" id="MobiDB-lite"/>
    </source>
</evidence>
<evidence type="ECO:0000256" key="1">
    <source>
        <dbReference type="SAM" id="Coils"/>
    </source>
</evidence>
<comment type="caution">
    <text evidence="3">The sequence shown here is derived from an EMBL/GenBank/DDBJ whole genome shotgun (WGS) entry which is preliminary data.</text>
</comment>
<accession>A0A433QEN9</accession>
<feature type="coiled-coil region" evidence="1">
    <location>
        <begin position="34"/>
        <end position="191"/>
    </location>
</feature>
<feature type="region of interest" description="Disordered" evidence="2">
    <location>
        <begin position="251"/>
        <end position="270"/>
    </location>
</feature>
<name>A0A433QEN9_9FUNG</name>
<keyword evidence="1" id="KW-0175">Coiled coil</keyword>
<dbReference type="EMBL" id="RBNJ01007009">
    <property type="protein sequence ID" value="RUS28199.1"/>
    <property type="molecule type" value="Genomic_DNA"/>
</dbReference>
<sequence length="270" mass="31339">MADLIDNTKPAIATIPEHLCKRLEEEEAKSSLTMEEWDAKHAAVEECKKKLETEHIQKVREDLEHAKEVADRIKAEAMEKDAQLDVLRAKMADVEKRKEEIEKQRIGRIEHHHHQVDKMRMVEEEIQEHTKELKEKLAATEERCKAIEEEKIRKAHVEVHRKSENSDELLGKKIEEKLAATENRHMSLDKEKMHKIEECLQKVELNERPGPTISKEDVDAKLAAAEACRKEAEHERLEKLQEKEKYANEVRKCGAENAPQDADTDKTMAI</sequence>
<reference evidence="3 4" key="1">
    <citation type="journal article" date="2018" name="New Phytol.">
        <title>Phylogenomics of Endogonaceae and evolution of mycorrhizas within Mucoromycota.</title>
        <authorList>
            <person name="Chang Y."/>
            <person name="Desiro A."/>
            <person name="Na H."/>
            <person name="Sandor L."/>
            <person name="Lipzen A."/>
            <person name="Clum A."/>
            <person name="Barry K."/>
            <person name="Grigoriev I.V."/>
            <person name="Martin F.M."/>
            <person name="Stajich J.E."/>
            <person name="Smith M.E."/>
            <person name="Bonito G."/>
            <person name="Spatafora J.W."/>
        </authorList>
    </citation>
    <scope>NUCLEOTIDE SEQUENCE [LARGE SCALE GENOMIC DNA]</scope>
    <source>
        <strain evidence="3 4">AD002</strain>
    </source>
</reference>
<feature type="coiled-coil region" evidence="1">
    <location>
        <begin position="215"/>
        <end position="249"/>
    </location>
</feature>
<dbReference type="AlphaFoldDB" id="A0A433QEN9"/>
<dbReference type="Gene3D" id="6.10.280.30">
    <property type="match status" value="1"/>
</dbReference>
<evidence type="ECO:0000313" key="3">
    <source>
        <dbReference type="EMBL" id="RUS28199.1"/>
    </source>
</evidence>
<proteinExistence type="predicted"/>
<dbReference type="Proteomes" id="UP000274822">
    <property type="component" value="Unassembled WGS sequence"/>
</dbReference>
<protein>
    <submittedName>
        <fullName evidence="3">Uncharacterized protein</fullName>
    </submittedName>
</protein>
<keyword evidence="4" id="KW-1185">Reference proteome</keyword>